<evidence type="ECO:0000313" key="3">
    <source>
        <dbReference type="Proteomes" id="UP000542210"/>
    </source>
</evidence>
<keyword evidence="2" id="KW-0012">Acyltransferase</keyword>
<dbReference type="GO" id="GO:0016746">
    <property type="term" value="F:acyltransferase activity"/>
    <property type="evidence" value="ECO:0007669"/>
    <property type="project" value="UniProtKB-KW"/>
</dbReference>
<keyword evidence="2" id="KW-0670">Pyruvate</keyword>
<gene>
    <name evidence="2" type="ORF">BJ982_001269</name>
</gene>
<reference evidence="2 3" key="1">
    <citation type="submission" date="2020-08" db="EMBL/GenBank/DDBJ databases">
        <title>Sequencing the genomes of 1000 actinobacteria strains.</title>
        <authorList>
            <person name="Klenk H.-P."/>
        </authorList>
    </citation>
    <scope>NUCLEOTIDE SEQUENCE [LARGE SCALE GENOMIC DNA]</scope>
    <source>
        <strain evidence="2 3">DSM 45784</strain>
    </source>
</reference>
<evidence type="ECO:0000313" key="2">
    <source>
        <dbReference type="EMBL" id="MBB4699725.1"/>
    </source>
</evidence>
<feature type="region of interest" description="Disordered" evidence="1">
    <location>
        <begin position="1"/>
        <end position="76"/>
    </location>
</feature>
<feature type="compositionally biased region" description="Low complexity" evidence="1">
    <location>
        <begin position="42"/>
        <end position="58"/>
    </location>
</feature>
<dbReference type="RefSeq" id="WP_184877474.1">
    <property type="nucleotide sequence ID" value="NZ_BOOV01000031.1"/>
</dbReference>
<name>A0A7W7D5K7_9ACTN</name>
<dbReference type="EMBL" id="JACHND010000001">
    <property type="protein sequence ID" value="MBB4699725.1"/>
    <property type="molecule type" value="Genomic_DNA"/>
</dbReference>
<evidence type="ECO:0000256" key="1">
    <source>
        <dbReference type="SAM" id="MobiDB-lite"/>
    </source>
</evidence>
<proteinExistence type="predicted"/>
<organism evidence="2 3">
    <name type="scientific">Sphaerisporangium siamense</name>
    <dbReference type="NCBI Taxonomy" id="795645"/>
    <lineage>
        <taxon>Bacteria</taxon>
        <taxon>Bacillati</taxon>
        <taxon>Actinomycetota</taxon>
        <taxon>Actinomycetes</taxon>
        <taxon>Streptosporangiales</taxon>
        <taxon>Streptosporangiaceae</taxon>
        <taxon>Sphaerisporangium</taxon>
    </lineage>
</organism>
<dbReference type="AlphaFoldDB" id="A0A7W7D5K7"/>
<accession>A0A7W7D5K7</accession>
<keyword evidence="2" id="KW-0808">Transferase</keyword>
<sequence>MRTSGEEPPDPYGFGPGARISVGGHFPPTTAGRAPEPPAPAQPADAAQPADPARSAQPTEHARADPGDGAAPAATDGELHAVALVARSLTEHAVPWTVAVPRTRATTACGVVAVVADISRSRVIWMPGVLMCRECAAVVTGGREDVGERP</sequence>
<comment type="caution">
    <text evidence="2">The sequence shown here is derived from an EMBL/GenBank/DDBJ whole genome shotgun (WGS) entry which is preliminary data.</text>
</comment>
<protein>
    <submittedName>
        <fullName evidence="2">Pyruvate/2-oxoglutarate dehydrogenase complex dihydrolipoamide acyltransferase (E2) component</fullName>
    </submittedName>
</protein>
<dbReference type="Proteomes" id="UP000542210">
    <property type="component" value="Unassembled WGS sequence"/>
</dbReference>
<keyword evidence="3" id="KW-1185">Reference proteome</keyword>